<dbReference type="GO" id="GO:0050152">
    <property type="term" value="F:omega-amidase activity"/>
    <property type="evidence" value="ECO:0007669"/>
    <property type="project" value="TreeGrafter"/>
</dbReference>
<dbReference type="PhylomeDB" id="A0A068TP99"/>
<keyword evidence="4" id="KW-1185">Reference proteome</keyword>
<keyword evidence="1" id="KW-1133">Transmembrane helix</keyword>
<dbReference type="InterPro" id="IPR003010">
    <property type="entry name" value="C-N_Hydrolase"/>
</dbReference>
<proteinExistence type="predicted"/>
<feature type="domain" description="CN hydrolase" evidence="2">
    <location>
        <begin position="1"/>
        <end position="93"/>
    </location>
</feature>
<accession>A0A068TP99</accession>
<dbReference type="PANTHER" id="PTHR23088">
    <property type="entry name" value="NITRILASE-RELATED"/>
    <property type="match status" value="1"/>
</dbReference>
<dbReference type="Gene3D" id="3.60.110.10">
    <property type="entry name" value="Carbon-nitrogen hydrolase"/>
    <property type="match status" value="1"/>
</dbReference>
<dbReference type="GO" id="GO:0006528">
    <property type="term" value="P:asparagine metabolic process"/>
    <property type="evidence" value="ECO:0007669"/>
    <property type="project" value="TreeGrafter"/>
</dbReference>
<evidence type="ECO:0000313" key="4">
    <source>
        <dbReference type="Proteomes" id="UP000295252"/>
    </source>
</evidence>
<name>A0A068TP99_COFCA</name>
<organism evidence="3 4">
    <name type="scientific">Coffea canephora</name>
    <name type="common">Robusta coffee</name>
    <dbReference type="NCBI Taxonomy" id="49390"/>
    <lineage>
        <taxon>Eukaryota</taxon>
        <taxon>Viridiplantae</taxon>
        <taxon>Streptophyta</taxon>
        <taxon>Embryophyta</taxon>
        <taxon>Tracheophyta</taxon>
        <taxon>Spermatophyta</taxon>
        <taxon>Magnoliopsida</taxon>
        <taxon>eudicotyledons</taxon>
        <taxon>Gunneridae</taxon>
        <taxon>Pentapetalae</taxon>
        <taxon>asterids</taxon>
        <taxon>lamiids</taxon>
        <taxon>Gentianales</taxon>
        <taxon>Rubiaceae</taxon>
        <taxon>Ixoroideae</taxon>
        <taxon>Gardenieae complex</taxon>
        <taxon>Bertiereae - Coffeeae clade</taxon>
        <taxon>Coffeeae</taxon>
        <taxon>Coffea</taxon>
    </lineage>
</organism>
<protein>
    <recommendedName>
        <fullName evidence="2">CN hydrolase domain-containing protein</fullName>
    </recommendedName>
</protein>
<sequence length="93" mass="10733">MRLERIPLIKESDTFTAGEEPTVVDTNVGRIGIGICHDIRFLELTMLYIARGFLICSVSFFFFPFFFCVSTGEMLWELEQRAREVSVFINVQS</sequence>
<dbReference type="GO" id="GO:0006541">
    <property type="term" value="P:glutamine metabolic process"/>
    <property type="evidence" value="ECO:0007669"/>
    <property type="project" value="TreeGrafter"/>
</dbReference>
<dbReference type="Pfam" id="PF00795">
    <property type="entry name" value="CN_hydrolase"/>
    <property type="match status" value="1"/>
</dbReference>
<dbReference type="AlphaFoldDB" id="A0A068TP99"/>
<feature type="transmembrane region" description="Helical" evidence="1">
    <location>
        <begin position="48"/>
        <end position="67"/>
    </location>
</feature>
<reference evidence="4" key="1">
    <citation type="journal article" date="2014" name="Science">
        <title>The coffee genome provides insight into the convergent evolution of caffeine biosynthesis.</title>
        <authorList>
            <person name="Denoeud F."/>
            <person name="Carretero-Paulet L."/>
            <person name="Dereeper A."/>
            <person name="Droc G."/>
            <person name="Guyot R."/>
            <person name="Pietrella M."/>
            <person name="Zheng C."/>
            <person name="Alberti A."/>
            <person name="Anthony F."/>
            <person name="Aprea G."/>
            <person name="Aury J.M."/>
            <person name="Bento P."/>
            <person name="Bernard M."/>
            <person name="Bocs S."/>
            <person name="Campa C."/>
            <person name="Cenci A."/>
            <person name="Combes M.C."/>
            <person name="Crouzillat D."/>
            <person name="Da Silva C."/>
            <person name="Daddiego L."/>
            <person name="De Bellis F."/>
            <person name="Dussert S."/>
            <person name="Garsmeur O."/>
            <person name="Gayraud T."/>
            <person name="Guignon V."/>
            <person name="Jahn K."/>
            <person name="Jamilloux V."/>
            <person name="Joet T."/>
            <person name="Labadie K."/>
            <person name="Lan T."/>
            <person name="Leclercq J."/>
            <person name="Lepelley M."/>
            <person name="Leroy T."/>
            <person name="Li L.T."/>
            <person name="Librado P."/>
            <person name="Lopez L."/>
            <person name="Munoz A."/>
            <person name="Noel B."/>
            <person name="Pallavicini A."/>
            <person name="Perrotta G."/>
            <person name="Poncet V."/>
            <person name="Pot D."/>
            <person name="Priyono X."/>
            <person name="Rigoreau M."/>
            <person name="Rouard M."/>
            <person name="Rozas J."/>
            <person name="Tranchant-Dubreuil C."/>
            <person name="VanBuren R."/>
            <person name="Zhang Q."/>
            <person name="Andrade A.C."/>
            <person name="Argout X."/>
            <person name="Bertrand B."/>
            <person name="de Kochko A."/>
            <person name="Graziosi G."/>
            <person name="Henry R.J."/>
            <person name="Jayarama X."/>
            <person name="Ming R."/>
            <person name="Nagai C."/>
            <person name="Rounsley S."/>
            <person name="Sankoff D."/>
            <person name="Giuliano G."/>
            <person name="Albert V.A."/>
            <person name="Wincker P."/>
            <person name="Lashermes P."/>
        </authorList>
    </citation>
    <scope>NUCLEOTIDE SEQUENCE [LARGE SCALE GENOMIC DNA]</scope>
    <source>
        <strain evidence="4">cv. DH200-94</strain>
    </source>
</reference>
<dbReference type="GO" id="GO:0005739">
    <property type="term" value="C:mitochondrion"/>
    <property type="evidence" value="ECO:0007669"/>
    <property type="project" value="TreeGrafter"/>
</dbReference>
<dbReference type="InParanoid" id="A0A068TP99"/>
<evidence type="ECO:0000259" key="2">
    <source>
        <dbReference type="PROSITE" id="PS50263"/>
    </source>
</evidence>
<keyword evidence="1" id="KW-0812">Transmembrane</keyword>
<dbReference type="GO" id="GO:0006107">
    <property type="term" value="P:oxaloacetate metabolic process"/>
    <property type="evidence" value="ECO:0007669"/>
    <property type="project" value="TreeGrafter"/>
</dbReference>
<dbReference type="SUPFAM" id="SSF56317">
    <property type="entry name" value="Carbon-nitrogen hydrolase"/>
    <property type="match status" value="1"/>
</dbReference>
<dbReference type="Proteomes" id="UP000295252">
    <property type="component" value="Chromosome VI"/>
</dbReference>
<dbReference type="EMBL" id="HG739086">
    <property type="protein sequence ID" value="CDO97862.1"/>
    <property type="molecule type" value="Genomic_DNA"/>
</dbReference>
<evidence type="ECO:0000256" key="1">
    <source>
        <dbReference type="SAM" id="Phobius"/>
    </source>
</evidence>
<dbReference type="InterPro" id="IPR036526">
    <property type="entry name" value="C-N_Hydrolase_sf"/>
</dbReference>
<keyword evidence="1" id="KW-0472">Membrane</keyword>
<dbReference type="PROSITE" id="PS50263">
    <property type="entry name" value="CN_HYDROLASE"/>
    <property type="match status" value="1"/>
</dbReference>
<dbReference type="PANTHER" id="PTHR23088:SF53">
    <property type="entry name" value="OS06G0206000 PROTEIN"/>
    <property type="match status" value="1"/>
</dbReference>
<dbReference type="STRING" id="49390.A0A068TP99"/>
<gene>
    <name evidence="3" type="ORF">GSCOC_T00021794001</name>
</gene>
<dbReference type="Gramene" id="CDO97862">
    <property type="protein sequence ID" value="CDO97862"/>
    <property type="gene ID" value="GSCOC_T00021794001"/>
</dbReference>
<evidence type="ECO:0000313" key="3">
    <source>
        <dbReference type="EMBL" id="CDO97862.1"/>
    </source>
</evidence>